<dbReference type="Gene3D" id="3.40.50.300">
    <property type="entry name" value="P-loop containing nucleotide triphosphate hydrolases"/>
    <property type="match status" value="1"/>
</dbReference>
<dbReference type="Proteomes" id="UP001139414">
    <property type="component" value="Unassembled WGS sequence"/>
</dbReference>
<feature type="transmembrane region" description="Helical" evidence="7">
    <location>
        <begin position="129"/>
        <end position="148"/>
    </location>
</feature>
<evidence type="ECO:0000259" key="8">
    <source>
        <dbReference type="PROSITE" id="PS50893"/>
    </source>
</evidence>
<dbReference type="GO" id="GO:0140359">
    <property type="term" value="F:ABC-type transporter activity"/>
    <property type="evidence" value="ECO:0007669"/>
    <property type="project" value="InterPro"/>
</dbReference>
<protein>
    <submittedName>
        <fullName evidence="10">ABC transporter ATP-binding protein/permease</fullName>
    </submittedName>
</protein>
<comment type="caution">
    <text evidence="10">The sequence shown here is derived from an EMBL/GenBank/DDBJ whole genome shotgun (WGS) entry which is preliminary data.</text>
</comment>
<sequence length="553" mass="63604">MDNDNDDLGRLSFLPDFFEQIGFPLNLINVLLIILAFFILKGVITFIESYLKVLYQQLFMRDIRITNIKLLNTYSFKSFLKSDPGRIQNTLSAEVGRVNMAYKSYFRAIEYGVLVLVYVILAFTANAEFALIVAIGGTISNFLFKWLFKRTKFFSKKYTLIAHRFQGFLIQHVAIYKYLKATGYNKSYGGKLIDQIDELEEVQKKLGIVDSTLKALREPITIMIVVIAILIQVKYFNPDIGLIILSLLFLYRAMTFLMSLQEHWNKFLASSGALDNLKDFTKQLRLKKEKNGDKRFDRLKKEMKLDNVTFHYDSHIILKNINFEIFKNESVAIIGESGSGKTTLINILAGLIIPERGELYIDGVSTRDLDLYSYRKRIGYISQEAPMFNDSIYNNVTLWATKSSDNLEKFNMVLKQAEIFDFVYTLENKENEFLGNNGINISGGQRQRLSIARELFKDVDFLFMDEATSALDGETERAIQSNIDQLKGKYTIFMIAHRLATIINADKIILLKDGEIEAIGSFLELLDISESFREMISLQGMSIEKENYINKLK</sequence>
<evidence type="ECO:0000259" key="9">
    <source>
        <dbReference type="PROSITE" id="PS50929"/>
    </source>
</evidence>
<dbReference type="PROSITE" id="PS50929">
    <property type="entry name" value="ABC_TM1F"/>
    <property type="match status" value="1"/>
</dbReference>
<evidence type="ECO:0000256" key="4">
    <source>
        <dbReference type="ARBA" id="ARBA00022840"/>
    </source>
</evidence>
<dbReference type="InterPro" id="IPR011527">
    <property type="entry name" value="ABC1_TM_dom"/>
</dbReference>
<evidence type="ECO:0000313" key="10">
    <source>
        <dbReference type="EMBL" id="MCB7480621.1"/>
    </source>
</evidence>
<dbReference type="InterPro" id="IPR003439">
    <property type="entry name" value="ABC_transporter-like_ATP-bd"/>
</dbReference>
<dbReference type="InterPro" id="IPR036640">
    <property type="entry name" value="ABC1_TM_sf"/>
</dbReference>
<evidence type="ECO:0000256" key="2">
    <source>
        <dbReference type="ARBA" id="ARBA00022692"/>
    </source>
</evidence>
<feature type="domain" description="ABC transmembrane type-1" evidence="9">
    <location>
        <begin position="17"/>
        <end position="269"/>
    </location>
</feature>
<feature type="transmembrane region" description="Helical" evidence="7">
    <location>
        <begin position="220"/>
        <end position="236"/>
    </location>
</feature>
<dbReference type="Pfam" id="PF00005">
    <property type="entry name" value="ABC_tran"/>
    <property type="match status" value="1"/>
</dbReference>
<dbReference type="PANTHER" id="PTHR24221">
    <property type="entry name" value="ATP-BINDING CASSETTE SUB-FAMILY B"/>
    <property type="match status" value="1"/>
</dbReference>
<dbReference type="InterPro" id="IPR027417">
    <property type="entry name" value="P-loop_NTPase"/>
</dbReference>
<dbReference type="PANTHER" id="PTHR24221:SF654">
    <property type="entry name" value="ATP-BINDING CASSETTE SUB-FAMILY B MEMBER 6"/>
    <property type="match status" value="1"/>
</dbReference>
<dbReference type="GO" id="GO:0005886">
    <property type="term" value="C:plasma membrane"/>
    <property type="evidence" value="ECO:0007669"/>
    <property type="project" value="UniProtKB-SubCell"/>
</dbReference>
<dbReference type="GO" id="GO:0016887">
    <property type="term" value="F:ATP hydrolysis activity"/>
    <property type="evidence" value="ECO:0007669"/>
    <property type="project" value="InterPro"/>
</dbReference>
<evidence type="ECO:0000256" key="6">
    <source>
        <dbReference type="ARBA" id="ARBA00023136"/>
    </source>
</evidence>
<dbReference type="InterPro" id="IPR003593">
    <property type="entry name" value="AAA+_ATPase"/>
</dbReference>
<dbReference type="PROSITE" id="PS00211">
    <property type="entry name" value="ABC_TRANSPORTER_1"/>
    <property type="match status" value="1"/>
</dbReference>
<reference evidence="10" key="1">
    <citation type="submission" date="2021-10" db="EMBL/GenBank/DDBJ databases">
        <title>Gramella sp. ASW11-100T, isolated from marine sediment.</title>
        <authorList>
            <person name="Xia C."/>
        </authorList>
    </citation>
    <scope>NUCLEOTIDE SEQUENCE</scope>
    <source>
        <strain evidence="10">ASW11-100</strain>
    </source>
</reference>
<evidence type="ECO:0000313" key="11">
    <source>
        <dbReference type="Proteomes" id="UP001139414"/>
    </source>
</evidence>
<dbReference type="GO" id="GO:0034040">
    <property type="term" value="F:ATPase-coupled lipid transmembrane transporter activity"/>
    <property type="evidence" value="ECO:0007669"/>
    <property type="project" value="TreeGrafter"/>
</dbReference>
<dbReference type="InterPro" id="IPR017871">
    <property type="entry name" value="ABC_transporter-like_CS"/>
</dbReference>
<feature type="transmembrane region" description="Helical" evidence="7">
    <location>
        <begin position="105"/>
        <end position="123"/>
    </location>
</feature>
<name>A0A9X1RWA5_9FLAO</name>
<dbReference type="SUPFAM" id="SSF52540">
    <property type="entry name" value="P-loop containing nucleoside triphosphate hydrolases"/>
    <property type="match status" value="1"/>
</dbReference>
<dbReference type="RefSeq" id="WP_229338806.1">
    <property type="nucleotide sequence ID" value="NZ_JAJBZG010000002.1"/>
</dbReference>
<feature type="transmembrane region" description="Helical" evidence="7">
    <location>
        <begin position="27"/>
        <end position="51"/>
    </location>
</feature>
<dbReference type="SUPFAM" id="SSF90123">
    <property type="entry name" value="ABC transporter transmembrane region"/>
    <property type="match status" value="1"/>
</dbReference>
<dbReference type="SMART" id="SM00382">
    <property type="entry name" value="AAA"/>
    <property type="match status" value="1"/>
</dbReference>
<accession>A0A9X1RWA5</accession>
<evidence type="ECO:0000256" key="5">
    <source>
        <dbReference type="ARBA" id="ARBA00022989"/>
    </source>
</evidence>
<dbReference type="Gene3D" id="1.20.1560.10">
    <property type="entry name" value="ABC transporter type 1, transmembrane domain"/>
    <property type="match status" value="1"/>
</dbReference>
<dbReference type="PROSITE" id="PS50893">
    <property type="entry name" value="ABC_TRANSPORTER_2"/>
    <property type="match status" value="1"/>
</dbReference>
<dbReference type="InterPro" id="IPR039421">
    <property type="entry name" value="Type_1_exporter"/>
</dbReference>
<evidence type="ECO:0000256" key="3">
    <source>
        <dbReference type="ARBA" id="ARBA00022741"/>
    </source>
</evidence>
<evidence type="ECO:0000256" key="1">
    <source>
        <dbReference type="ARBA" id="ARBA00004651"/>
    </source>
</evidence>
<keyword evidence="6 7" id="KW-0472">Membrane</keyword>
<dbReference type="EMBL" id="JAJBZG010000002">
    <property type="protein sequence ID" value="MCB7480621.1"/>
    <property type="molecule type" value="Genomic_DNA"/>
</dbReference>
<dbReference type="AlphaFoldDB" id="A0A9X1RWA5"/>
<keyword evidence="2 7" id="KW-0812">Transmembrane</keyword>
<keyword evidence="3" id="KW-0547">Nucleotide-binding</keyword>
<keyword evidence="4 10" id="KW-0067">ATP-binding</keyword>
<feature type="domain" description="ABC transporter" evidence="8">
    <location>
        <begin position="303"/>
        <end position="538"/>
    </location>
</feature>
<keyword evidence="11" id="KW-1185">Reference proteome</keyword>
<proteinExistence type="predicted"/>
<gene>
    <name evidence="10" type="ORF">LGQ90_05020</name>
</gene>
<comment type="subcellular location">
    <subcellularLocation>
        <location evidence="1">Cell membrane</location>
        <topology evidence="1">Multi-pass membrane protein</topology>
    </subcellularLocation>
</comment>
<dbReference type="GO" id="GO:0005524">
    <property type="term" value="F:ATP binding"/>
    <property type="evidence" value="ECO:0007669"/>
    <property type="project" value="UniProtKB-KW"/>
</dbReference>
<organism evidence="10 11">
    <name type="scientific">Christiangramia sediminis</name>
    <dbReference type="NCBI Taxonomy" id="2881336"/>
    <lineage>
        <taxon>Bacteria</taxon>
        <taxon>Pseudomonadati</taxon>
        <taxon>Bacteroidota</taxon>
        <taxon>Flavobacteriia</taxon>
        <taxon>Flavobacteriales</taxon>
        <taxon>Flavobacteriaceae</taxon>
        <taxon>Christiangramia</taxon>
    </lineage>
</organism>
<evidence type="ECO:0000256" key="7">
    <source>
        <dbReference type="SAM" id="Phobius"/>
    </source>
</evidence>
<keyword evidence="5 7" id="KW-1133">Transmembrane helix</keyword>